<accession>A0A1H1QV05</accession>
<feature type="transmembrane region" description="Helical" evidence="6">
    <location>
        <begin position="273"/>
        <end position="297"/>
    </location>
</feature>
<feature type="transmembrane region" description="Helical" evidence="6">
    <location>
        <begin position="329"/>
        <end position="350"/>
    </location>
</feature>
<dbReference type="AlphaFoldDB" id="A0A1H1QV05"/>
<dbReference type="EMBL" id="LT629732">
    <property type="protein sequence ID" value="SDS27318.1"/>
    <property type="molecule type" value="Genomic_DNA"/>
</dbReference>
<keyword evidence="10" id="KW-1185">Reference proteome</keyword>
<feature type="transmembrane region" description="Helical" evidence="6">
    <location>
        <begin position="475"/>
        <end position="499"/>
    </location>
</feature>
<feature type="transmembrane region" description="Helical" evidence="6">
    <location>
        <begin position="111"/>
        <end position="129"/>
    </location>
</feature>
<evidence type="ECO:0000256" key="3">
    <source>
        <dbReference type="ARBA" id="ARBA00022989"/>
    </source>
</evidence>
<dbReference type="PANTHER" id="PTHR42829">
    <property type="entry name" value="NADH-UBIQUINONE OXIDOREDUCTASE CHAIN 5"/>
    <property type="match status" value="1"/>
</dbReference>
<dbReference type="GO" id="GO:0015990">
    <property type="term" value="P:electron transport coupled proton transport"/>
    <property type="evidence" value="ECO:0007669"/>
    <property type="project" value="TreeGrafter"/>
</dbReference>
<dbReference type="Pfam" id="PF00662">
    <property type="entry name" value="Proton_antipo_N"/>
    <property type="match status" value="1"/>
</dbReference>
<dbReference type="InterPro" id="IPR001750">
    <property type="entry name" value="ND/Mrp_TM"/>
</dbReference>
<evidence type="ECO:0000313" key="9">
    <source>
        <dbReference type="EMBL" id="SDS27318.1"/>
    </source>
</evidence>
<feature type="transmembrane region" description="Helical" evidence="6">
    <location>
        <begin position="83"/>
        <end position="102"/>
    </location>
</feature>
<dbReference type="PANTHER" id="PTHR42829:SF2">
    <property type="entry name" value="NADH-UBIQUINONE OXIDOREDUCTASE CHAIN 5"/>
    <property type="match status" value="1"/>
</dbReference>
<organism evidence="9 10">
    <name type="scientific">Actinopolymorpha singaporensis</name>
    <dbReference type="NCBI Taxonomy" id="117157"/>
    <lineage>
        <taxon>Bacteria</taxon>
        <taxon>Bacillati</taxon>
        <taxon>Actinomycetota</taxon>
        <taxon>Actinomycetes</taxon>
        <taxon>Propionibacteriales</taxon>
        <taxon>Actinopolymorphaceae</taxon>
        <taxon>Actinopolymorpha</taxon>
    </lineage>
</organism>
<keyword evidence="2 5" id="KW-0812">Transmembrane</keyword>
<feature type="transmembrane region" description="Helical" evidence="6">
    <location>
        <begin position="135"/>
        <end position="153"/>
    </location>
</feature>
<evidence type="ECO:0000256" key="1">
    <source>
        <dbReference type="ARBA" id="ARBA00004127"/>
    </source>
</evidence>
<feature type="transmembrane region" description="Helical" evidence="6">
    <location>
        <begin position="304"/>
        <end position="323"/>
    </location>
</feature>
<name>A0A1H1QV05_9ACTN</name>
<feature type="transmembrane region" description="Helical" evidence="6">
    <location>
        <begin position="511"/>
        <end position="535"/>
    </location>
</feature>
<feature type="transmembrane region" description="Helical" evidence="6">
    <location>
        <begin position="32"/>
        <end position="53"/>
    </location>
</feature>
<keyword evidence="4 6" id="KW-0472">Membrane</keyword>
<keyword evidence="3 6" id="KW-1133">Transmembrane helix</keyword>
<dbReference type="InterPro" id="IPR003945">
    <property type="entry name" value="NU5C-like"/>
</dbReference>
<dbReference type="Gene3D" id="1.20.5.2700">
    <property type="match status" value="1"/>
</dbReference>
<dbReference type="InterPro" id="IPR018393">
    <property type="entry name" value="NADHpl_OxRdtase_5_subgr"/>
</dbReference>
<feature type="transmembrane region" description="Helical" evidence="6">
    <location>
        <begin position="370"/>
        <end position="393"/>
    </location>
</feature>
<feature type="domain" description="NADH-Ubiquinone oxidoreductase (complex I) chain 5 N-terminal" evidence="8">
    <location>
        <begin position="67"/>
        <end position="114"/>
    </location>
</feature>
<dbReference type="GO" id="GO:0003954">
    <property type="term" value="F:NADH dehydrogenase activity"/>
    <property type="evidence" value="ECO:0007669"/>
    <property type="project" value="TreeGrafter"/>
</dbReference>
<feature type="domain" description="NADH:quinone oxidoreductase/Mrp antiporter transmembrane" evidence="7">
    <location>
        <begin position="131"/>
        <end position="403"/>
    </location>
</feature>
<reference evidence="9 10" key="1">
    <citation type="submission" date="2016-10" db="EMBL/GenBank/DDBJ databases">
        <authorList>
            <person name="de Groot N.N."/>
        </authorList>
    </citation>
    <scope>NUCLEOTIDE SEQUENCE [LARGE SCALE GENOMIC DNA]</scope>
    <source>
        <strain evidence="9 10">DSM 22024</strain>
    </source>
</reference>
<dbReference type="Proteomes" id="UP000198983">
    <property type="component" value="Chromosome I"/>
</dbReference>
<dbReference type="RefSeq" id="WP_092652867.1">
    <property type="nucleotide sequence ID" value="NZ_LT629732.1"/>
</dbReference>
<feature type="transmembrane region" description="Helical" evidence="6">
    <location>
        <begin position="413"/>
        <end position="434"/>
    </location>
</feature>
<feature type="transmembrane region" description="Helical" evidence="6">
    <location>
        <begin position="207"/>
        <end position="225"/>
    </location>
</feature>
<evidence type="ECO:0000256" key="2">
    <source>
        <dbReference type="ARBA" id="ARBA00022692"/>
    </source>
</evidence>
<dbReference type="OrthoDB" id="9811798at2"/>
<feature type="transmembrane region" description="Helical" evidence="6">
    <location>
        <begin position="616"/>
        <end position="635"/>
    </location>
</feature>
<comment type="subcellular location">
    <subcellularLocation>
        <location evidence="1">Endomembrane system</location>
        <topology evidence="1">Multi-pass membrane protein</topology>
    </subcellularLocation>
    <subcellularLocation>
        <location evidence="5">Membrane</location>
        <topology evidence="5">Multi-pass membrane protein</topology>
    </subcellularLocation>
</comment>
<proteinExistence type="predicted"/>
<dbReference type="NCBIfam" id="TIGR01974">
    <property type="entry name" value="NDH_I_L"/>
    <property type="match status" value="1"/>
</dbReference>
<sequence length="636" mass="65446">MTAVWVALLAPFAAALAALALGRRLPKMVAPIGVAGAGVGFLAACVLAGFDIAGDLGQRGATLAHVPTGGLAFDIAFRVDGLSALVAVLVTGVALAVQIYSIDYLRGDPRYASYSAFVSLFTAAMLVVVTANDLFVLLVGWEVMGICSYFLIGHHWELPEARDGAIKAFLVTRLGDIGFLFGIFALGLGAGTFSIGGVRDAAANGGLTSGTATVATLLLLCGVAGKSAQFPLHVWLPDAMAGPTPISALIHAATMVAAGVFVVARLLPVFQEAPATLAVLAVVAAVTMVGSALCALAENDIKRVLAWSTVSQLAYMLAGLAAGGYTAGVLLLVAHGAFKALLFLCAGALIHAVGSNSMDAMGGLRRTLPVTFVTMTVGLGALAAVPPLSGFFAKDAVLGAISRAAFHGGPLPGWAAWVALVAGFATVALTAAYATRMWLRVFFGTPTGTVPAAPSQPAHTEPHLAEAPALMRRPLVVLAVPAALVGWLALVPGTWARWLGGGGPGIPEPTMVHWTTTLLALVHLVLACALVTWAWRHVERDDPARMLGRSRPLLANGFRMDELIAAYVVRPVWGLARAVVAGDRDVVDFYVRGSGRAARWVGGGLRLLQTGNVSTYLSLLLAGVVLLAVAALGAFA</sequence>
<dbReference type="GO" id="GO:0012505">
    <property type="term" value="C:endomembrane system"/>
    <property type="evidence" value="ECO:0007669"/>
    <property type="project" value="UniProtKB-SubCell"/>
</dbReference>
<evidence type="ECO:0000256" key="4">
    <source>
        <dbReference type="ARBA" id="ARBA00023136"/>
    </source>
</evidence>
<evidence type="ECO:0000259" key="7">
    <source>
        <dbReference type="Pfam" id="PF00361"/>
    </source>
</evidence>
<dbReference type="GO" id="GO:0042773">
    <property type="term" value="P:ATP synthesis coupled electron transport"/>
    <property type="evidence" value="ECO:0007669"/>
    <property type="project" value="InterPro"/>
</dbReference>
<evidence type="ECO:0000313" key="10">
    <source>
        <dbReference type="Proteomes" id="UP000198983"/>
    </source>
</evidence>
<evidence type="ECO:0000256" key="5">
    <source>
        <dbReference type="RuleBase" id="RU000320"/>
    </source>
</evidence>
<protein>
    <submittedName>
        <fullName evidence="9">NADH dehydrogenase subunit L</fullName>
    </submittedName>
</protein>
<evidence type="ECO:0000259" key="8">
    <source>
        <dbReference type="Pfam" id="PF00662"/>
    </source>
</evidence>
<gene>
    <name evidence="9" type="ORF">SAMN04489717_2162</name>
</gene>
<dbReference type="InterPro" id="IPR001516">
    <property type="entry name" value="Proton_antipo_N"/>
</dbReference>
<dbReference type="GO" id="GO:0008137">
    <property type="term" value="F:NADH dehydrogenase (ubiquinone) activity"/>
    <property type="evidence" value="ECO:0007669"/>
    <property type="project" value="InterPro"/>
</dbReference>
<dbReference type="PRINTS" id="PR01434">
    <property type="entry name" value="NADHDHGNASE5"/>
</dbReference>
<feature type="transmembrane region" description="Helical" evidence="6">
    <location>
        <begin position="174"/>
        <end position="195"/>
    </location>
</feature>
<dbReference type="PRINTS" id="PR01435">
    <property type="entry name" value="NPOXDRDTASE5"/>
</dbReference>
<dbReference type="GO" id="GO:0016020">
    <property type="term" value="C:membrane"/>
    <property type="evidence" value="ECO:0007669"/>
    <property type="project" value="UniProtKB-SubCell"/>
</dbReference>
<feature type="transmembrane region" description="Helical" evidence="6">
    <location>
        <begin position="246"/>
        <end position="267"/>
    </location>
</feature>
<dbReference type="STRING" id="117157.SAMN04489717_2162"/>
<dbReference type="Pfam" id="PF00361">
    <property type="entry name" value="Proton_antipo_M"/>
    <property type="match status" value="1"/>
</dbReference>
<evidence type="ECO:0000256" key="6">
    <source>
        <dbReference type="SAM" id="Phobius"/>
    </source>
</evidence>